<feature type="region of interest" description="Disordered" evidence="1">
    <location>
        <begin position="188"/>
        <end position="214"/>
    </location>
</feature>
<gene>
    <name evidence="2" type="ORF">V3328_22630</name>
</gene>
<feature type="region of interest" description="Disordered" evidence="1">
    <location>
        <begin position="1"/>
        <end position="164"/>
    </location>
</feature>
<proteinExistence type="predicted"/>
<organism evidence="2 3">
    <name type="scientific">Microbaculum marinum</name>
    <dbReference type="NCBI Taxonomy" id="1764581"/>
    <lineage>
        <taxon>Bacteria</taxon>
        <taxon>Pseudomonadati</taxon>
        <taxon>Pseudomonadota</taxon>
        <taxon>Alphaproteobacteria</taxon>
        <taxon>Hyphomicrobiales</taxon>
        <taxon>Tepidamorphaceae</taxon>
        <taxon>Microbaculum</taxon>
    </lineage>
</organism>
<feature type="compositionally biased region" description="Low complexity" evidence="1">
    <location>
        <begin position="188"/>
        <end position="203"/>
    </location>
</feature>
<comment type="caution">
    <text evidence="2">The sequence shown here is derived from an EMBL/GenBank/DDBJ whole genome shotgun (WGS) entry which is preliminary data.</text>
</comment>
<feature type="compositionally biased region" description="Acidic residues" evidence="1">
    <location>
        <begin position="114"/>
        <end position="143"/>
    </location>
</feature>
<reference evidence="2 3" key="1">
    <citation type="submission" date="2024-02" db="EMBL/GenBank/DDBJ databases">
        <title>Genome analysis and characterization of Microbaculum marinisediminis sp. nov., isolated from marine sediment.</title>
        <authorList>
            <person name="Du Z.-J."/>
            <person name="Ye Y.-Q."/>
            <person name="Zhang Z.-R."/>
            <person name="Yuan S.-M."/>
            <person name="Zhang X.-Y."/>
        </authorList>
    </citation>
    <scope>NUCLEOTIDE SEQUENCE [LARGE SCALE GENOMIC DNA]</scope>
    <source>
        <strain evidence="2 3">SDUM1044001</strain>
    </source>
</reference>
<accession>A0AAW9RVE9</accession>
<sequence>MTLSDFRLSSGLSSDGFSGDFSGVFSGPRLSSADRAAARSKSPGADGLPAGGADDVGLWDGAAGDDPWDPWMVGEEYGRSGGADWPAEGAGPEDGAPEDGAPDDAGCDGRAGAVDDDEPDDPGPDDAGPDDAGPDDAGPDDAGPDGPGADWPGPERDGADCDWADEGDAVGVVRGRFSAASRRCAICSSCSSGPGSPPSDGSGLAPCGADPVAA</sequence>
<evidence type="ECO:0000256" key="1">
    <source>
        <dbReference type="SAM" id="MobiDB-lite"/>
    </source>
</evidence>
<dbReference type="AlphaFoldDB" id="A0AAW9RVE9"/>
<feature type="compositionally biased region" description="Low complexity" evidence="1">
    <location>
        <begin position="1"/>
        <end position="58"/>
    </location>
</feature>
<dbReference type="Proteomes" id="UP001378188">
    <property type="component" value="Unassembled WGS sequence"/>
</dbReference>
<name>A0AAW9RVE9_9HYPH</name>
<keyword evidence="3" id="KW-1185">Reference proteome</keyword>
<evidence type="ECO:0000313" key="2">
    <source>
        <dbReference type="EMBL" id="MEJ8574298.1"/>
    </source>
</evidence>
<dbReference type="EMBL" id="JAZHOF010000011">
    <property type="protein sequence ID" value="MEJ8574298.1"/>
    <property type="molecule type" value="Genomic_DNA"/>
</dbReference>
<feature type="compositionally biased region" description="Acidic residues" evidence="1">
    <location>
        <begin position="95"/>
        <end position="106"/>
    </location>
</feature>
<protein>
    <submittedName>
        <fullName evidence="2">Uncharacterized protein</fullName>
    </submittedName>
</protein>
<evidence type="ECO:0000313" key="3">
    <source>
        <dbReference type="Proteomes" id="UP001378188"/>
    </source>
</evidence>
<dbReference type="RefSeq" id="WP_340331999.1">
    <property type="nucleotide sequence ID" value="NZ_JAZHOF010000011.1"/>
</dbReference>